<protein>
    <submittedName>
        <fullName evidence="1">Uncharacterized protein</fullName>
    </submittedName>
</protein>
<geneLocation type="plasmid" evidence="1 2">
    <name>pC</name>
</geneLocation>
<keyword evidence="1" id="KW-0614">Plasmid</keyword>
<name>B3Q4Y0_RHIE6</name>
<organism evidence="1 2">
    <name type="scientific">Rhizobium etli (strain CIAT 652)</name>
    <dbReference type="NCBI Taxonomy" id="491916"/>
    <lineage>
        <taxon>Bacteria</taxon>
        <taxon>Pseudomonadati</taxon>
        <taxon>Pseudomonadota</taxon>
        <taxon>Alphaproteobacteria</taxon>
        <taxon>Hyphomicrobiales</taxon>
        <taxon>Rhizobiaceae</taxon>
        <taxon>Rhizobium/Agrobacterium group</taxon>
        <taxon>Rhizobium</taxon>
    </lineage>
</organism>
<dbReference type="Proteomes" id="UP000008817">
    <property type="component" value="Plasmid pC"/>
</dbReference>
<evidence type="ECO:0000313" key="2">
    <source>
        <dbReference type="Proteomes" id="UP000008817"/>
    </source>
</evidence>
<dbReference type="EMBL" id="CP001077">
    <property type="protein sequence ID" value="ACE94261.1"/>
    <property type="molecule type" value="Genomic_DNA"/>
</dbReference>
<evidence type="ECO:0000313" key="1">
    <source>
        <dbReference type="EMBL" id="ACE94261.1"/>
    </source>
</evidence>
<accession>B3Q4Y0</accession>
<sequence length="61" mass="6293">MSPPSRAACIASAEGLIAPACGSFQFAEEECRAANCKTGVDPAPPARAKPWKAAIAYQISN</sequence>
<dbReference type="HOGENOM" id="CLU_2919535_0_0_5"/>
<dbReference type="AlphaFoldDB" id="B3Q4Y0"/>
<dbReference type="KEGG" id="rec:RHECIAT_PC0000180"/>
<reference evidence="1 2" key="1">
    <citation type="submission" date="2008-04" db="EMBL/GenBank/DDBJ databases">
        <title>Genome diversity and DNA divergence of Rhizobium etli.</title>
        <authorList>
            <person name="Gonzalez V."/>
            <person name="Acosta J.L."/>
            <person name="Santamaria R.I."/>
            <person name="Bustos P."/>
            <person name="Hernandez-Gonzalez I.L."/>
            <person name="Fernandez J.L."/>
            <person name="Diaz R."/>
            <person name="Flores M."/>
            <person name="Mora J."/>
            <person name="Palacios R."/>
            <person name="Davila G."/>
        </authorList>
    </citation>
    <scope>NUCLEOTIDE SEQUENCE [LARGE SCALE GENOMIC DNA]</scope>
    <source>
        <strain evidence="1 2">CIAT 652</strain>
        <plasmid evidence="2">Plasmid pC</plasmid>
    </source>
</reference>
<proteinExistence type="predicted"/>
<gene>
    <name evidence="1" type="ordered locus">RHECIAT_PC0000180</name>
</gene>